<dbReference type="InterPro" id="IPR001025">
    <property type="entry name" value="BAH_dom"/>
</dbReference>
<dbReference type="SMART" id="SM00439">
    <property type="entry name" value="BAH"/>
    <property type="match status" value="1"/>
</dbReference>
<sequence length="657" mass="73968">MVEADGVENLEFEWGKKRGVGGKKKDVQFYETFTYDGVEYSLYDSVYLYKEGEPDPYVGKIIKIWENSDKTKKVKILWFFRPCEIQNFLGNEDSAENELFLASGEGVGLANVNPLEAISGKCNVVCTSKDSRNPQPSDEELQAADFIFCRAFDVGNHRILDKIEEKVAGIEVKFIFNRIDLQKTNVVLKLDSDKKGASGNAIASYETGVPSQQTPTIEHTNLKTTGISIDNLGKDNTGSNSSLVKQKSSLREKPTSTVGVESDEMAKSNDRMENDFNDGTKSGLIVKENTELKASLVEQKSLLRKQPASSIGTEVKISKTNNRQENVSTDKTTLRFEDDSIMVGKRVDIEKKVKNAKDFGEMEDRPSKRAKFDGFVKVDDKNKKSPQILSTDLDGNDAKALATITALEDKSRLKLAKDTQVAEKDPFKKVKPDDKTKFSNGKLPKASPGRALDEDKKIDHQIMEVTRRPDTDRSRWFKGLPWEDRMKTANEQGTLVLLQNLDPTYTSAEVEDIVWHGFKESCTAKMIQQTSISSPHSGQALVIFKTREAAEIAVRKLDEGCLLLSNGRPLVGSKTTCYPEKKPSFFGHLVIDKLKHQMQREMKEAVSTSHCSQPNTIEYEMAMEWCLLQERSDFAWKKLYEQQGEVLRKLHSSLKFK</sequence>
<keyword evidence="6" id="KW-1185">Reference proteome</keyword>
<dbReference type="Gene3D" id="3.30.70.330">
    <property type="match status" value="1"/>
</dbReference>
<feature type="domain" description="RRM" evidence="3">
    <location>
        <begin position="494"/>
        <end position="570"/>
    </location>
</feature>
<feature type="compositionally biased region" description="Polar residues" evidence="2">
    <location>
        <begin position="230"/>
        <end position="247"/>
    </location>
</feature>
<dbReference type="InterPro" id="IPR000504">
    <property type="entry name" value="RRM_dom"/>
</dbReference>
<comment type="caution">
    <text evidence="5">The sequence shown here is derived from an EMBL/GenBank/DDBJ whole genome shotgun (WGS) entry which is preliminary data.</text>
</comment>
<dbReference type="InterPro" id="IPR035979">
    <property type="entry name" value="RBD_domain_sf"/>
</dbReference>
<dbReference type="PROSITE" id="PS50102">
    <property type="entry name" value="RRM"/>
    <property type="match status" value="1"/>
</dbReference>
<evidence type="ECO:0000256" key="1">
    <source>
        <dbReference type="PROSITE-ProRule" id="PRU00176"/>
    </source>
</evidence>
<feature type="compositionally biased region" description="Basic and acidic residues" evidence="2">
    <location>
        <begin position="426"/>
        <end position="437"/>
    </location>
</feature>
<feature type="region of interest" description="Disordered" evidence="2">
    <location>
        <begin position="230"/>
        <end position="265"/>
    </location>
</feature>
<dbReference type="EMBL" id="JAZDWU010000012">
    <property type="protein sequence ID" value="KAK9983907.1"/>
    <property type="molecule type" value="Genomic_DNA"/>
</dbReference>
<proteinExistence type="predicted"/>
<protein>
    <recommendedName>
        <fullName evidence="7">BAH domain-containing protein</fullName>
    </recommendedName>
</protein>
<dbReference type="AlphaFoldDB" id="A0AAW2BDK2"/>
<dbReference type="GO" id="GO:0003723">
    <property type="term" value="F:RNA binding"/>
    <property type="evidence" value="ECO:0007669"/>
    <property type="project" value="UniProtKB-UniRule"/>
</dbReference>
<dbReference type="PANTHER" id="PTHR47073">
    <property type="entry name" value="PROTEIN ANTI-SILENCING 1"/>
    <property type="match status" value="1"/>
</dbReference>
<dbReference type="SUPFAM" id="SSF54928">
    <property type="entry name" value="RNA-binding domain, RBD"/>
    <property type="match status" value="1"/>
</dbReference>
<dbReference type="Proteomes" id="UP001459277">
    <property type="component" value="Unassembled WGS sequence"/>
</dbReference>
<evidence type="ECO:0000313" key="6">
    <source>
        <dbReference type="Proteomes" id="UP001459277"/>
    </source>
</evidence>
<feature type="domain" description="BAH" evidence="4">
    <location>
        <begin position="38"/>
        <end position="163"/>
    </location>
</feature>
<accession>A0AAW2BDK2</accession>
<dbReference type="InterPro" id="IPR012677">
    <property type="entry name" value="Nucleotide-bd_a/b_plait_sf"/>
</dbReference>
<evidence type="ECO:0000259" key="3">
    <source>
        <dbReference type="PROSITE" id="PS50102"/>
    </source>
</evidence>
<dbReference type="GO" id="GO:0003682">
    <property type="term" value="F:chromatin binding"/>
    <property type="evidence" value="ECO:0007669"/>
    <property type="project" value="InterPro"/>
</dbReference>
<keyword evidence="1" id="KW-0694">RNA-binding</keyword>
<evidence type="ECO:0000256" key="2">
    <source>
        <dbReference type="SAM" id="MobiDB-lite"/>
    </source>
</evidence>
<feature type="region of interest" description="Disordered" evidence="2">
    <location>
        <begin position="426"/>
        <end position="451"/>
    </location>
</feature>
<evidence type="ECO:0008006" key="7">
    <source>
        <dbReference type="Google" id="ProtNLM"/>
    </source>
</evidence>
<name>A0AAW2BDK2_9ROSI</name>
<dbReference type="FunFam" id="2.30.30.490:FF:000017">
    <property type="entry name" value="Bromo-adjacent homology (BAH) domain-containing protein"/>
    <property type="match status" value="1"/>
</dbReference>
<dbReference type="PROSITE" id="PS51038">
    <property type="entry name" value="BAH"/>
    <property type="match status" value="1"/>
</dbReference>
<dbReference type="PANTHER" id="PTHR47073:SF2">
    <property type="entry name" value="PROTEIN ANTI-SILENCING 1"/>
    <property type="match status" value="1"/>
</dbReference>
<evidence type="ECO:0000259" key="4">
    <source>
        <dbReference type="PROSITE" id="PS51038"/>
    </source>
</evidence>
<organism evidence="5 6">
    <name type="scientific">Lithocarpus litseifolius</name>
    <dbReference type="NCBI Taxonomy" id="425828"/>
    <lineage>
        <taxon>Eukaryota</taxon>
        <taxon>Viridiplantae</taxon>
        <taxon>Streptophyta</taxon>
        <taxon>Embryophyta</taxon>
        <taxon>Tracheophyta</taxon>
        <taxon>Spermatophyta</taxon>
        <taxon>Magnoliopsida</taxon>
        <taxon>eudicotyledons</taxon>
        <taxon>Gunneridae</taxon>
        <taxon>Pentapetalae</taxon>
        <taxon>rosids</taxon>
        <taxon>fabids</taxon>
        <taxon>Fagales</taxon>
        <taxon>Fagaceae</taxon>
        <taxon>Lithocarpus</taxon>
    </lineage>
</organism>
<dbReference type="InterPro" id="IPR043151">
    <property type="entry name" value="BAH_sf"/>
</dbReference>
<dbReference type="Pfam" id="PF01426">
    <property type="entry name" value="BAH"/>
    <property type="match status" value="1"/>
</dbReference>
<gene>
    <name evidence="5" type="ORF">SO802_033432</name>
</gene>
<evidence type="ECO:0000313" key="5">
    <source>
        <dbReference type="EMBL" id="KAK9983907.1"/>
    </source>
</evidence>
<reference evidence="5 6" key="1">
    <citation type="submission" date="2024-01" db="EMBL/GenBank/DDBJ databases">
        <title>A telomere-to-telomere, gap-free genome of sweet tea (Lithocarpus litseifolius).</title>
        <authorList>
            <person name="Zhou J."/>
        </authorList>
    </citation>
    <scope>NUCLEOTIDE SEQUENCE [LARGE SCALE GENOMIC DNA]</scope>
    <source>
        <strain evidence="5">Zhou-2022a</strain>
        <tissue evidence="5">Leaf</tissue>
    </source>
</reference>
<dbReference type="Gene3D" id="2.30.30.490">
    <property type="match status" value="1"/>
</dbReference>